<feature type="repeat" description="TPR" evidence="3">
    <location>
        <begin position="95"/>
        <end position="128"/>
    </location>
</feature>
<dbReference type="SUPFAM" id="SSF48452">
    <property type="entry name" value="TPR-like"/>
    <property type="match status" value="1"/>
</dbReference>
<feature type="repeat" description="TPR" evidence="3">
    <location>
        <begin position="163"/>
        <end position="196"/>
    </location>
</feature>
<keyword evidence="1" id="KW-0677">Repeat</keyword>
<reference evidence="5 6" key="1">
    <citation type="journal article" date="2022" name="Front. Microbiol.">
        <title>High genomic differentiation and limited gene flow indicate recent cryptic speciation within the genus Laspinema (cyanobacteria).</title>
        <authorList>
            <person name="Stanojkovic A."/>
            <person name="Skoupy S."/>
            <person name="Skaloud P."/>
            <person name="Dvorak P."/>
        </authorList>
    </citation>
    <scope>NUCLEOTIDE SEQUENCE [LARGE SCALE GENOMIC DNA]</scope>
    <source>
        <strain evidence="5 6">D2a</strain>
    </source>
</reference>
<comment type="caution">
    <text evidence="5">The sequence shown here is derived from an EMBL/GenBank/DDBJ whole genome shotgun (WGS) entry which is preliminary data.</text>
</comment>
<evidence type="ECO:0000256" key="3">
    <source>
        <dbReference type="PROSITE-ProRule" id="PRU00339"/>
    </source>
</evidence>
<evidence type="ECO:0000256" key="2">
    <source>
        <dbReference type="ARBA" id="ARBA00022803"/>
    </source>
</evidence>
<organism evidence="5 6">
    <name type="scientific">Laspinema palackyanum D2a</name>
    <dbReference type="NCBI Taxonomy" id="2953684"/>
    <lineage>
        <taxon>Bacteria</taxon>
        <taxon>Bacillati</taxon>
        <taxon>Cyanobacteriota</taxon>
        <taxon>Cyanophyceae</taxon>
        <taxon>Oscillatoriophycideae</taxon>
        <taxon>Oscillatoriales</taxon>
        <taxon>Laspinemataceae</taxon>
        <taxon>Laspinema</taxon>
        <taxon>Laspinema palackyanum</taxon>
    </lineage>
</organism>
<dbReference type="PANTHER" id="PTHR44858:SF1">
    <property type="entry name" value="UDP-N-ACETYLGLUCOSAMINE--PEPTIDE N-ACETYLGLUCOSAMINYLTRANSFERASE SPINDLY-RELATED"/>
    <property type="match status" value="1"/>
</dbReference>
<name>A0ABT2MRS5_9CYAN</name>
<proteinExistence type="predicted"/>
<keyword evidence="2 3" id="KW-0802">TPR repeat</keyword>
<accession>A0ABT2MRS5</accession>
<evidence type="ECO:0000313" key="6">
    <source>
        <dbReference type="Proteomes" id="UP001525890"/>
    </source>
</evidence>
<dbReference type="Gene3D" id="1.25.40.10">
    <property type="entry name" value="Tetratricopeptide repeat domain"/>
    <property type="match status" value="4"/>
</dbReference>
<feature type="domain" description="CHAT" evidence="4">
    <location>
        <begin position="653"/>
        <end position="981"/>
    </location>
</feature>
<dbReference type="PROSITE" id="PS50293">
    <property type="entry name" value="TPR_REGION"/>
    <property type="match status" value="3"/>
</dbReference>
<dbReference type="Proteomes" id="UP001525890">
    <property type="component" value="Unassembled WGS sequence"/>
</dbReference>
<feature type="repeat" description="TPR" evidence="3">
    <location>
        <begin position="61"/>
        <end position="94"/>
    </location>
</feature>
<evidence type="ECO:0000313" key="5">
    <source>
        <dbReference type="EMBL" id="MCT7966127.1"/>
    </source>
</evidence>
<sequence length="982" mass="111088">MWRKLWRWLKQIYHSLQQRFQKPEPPPPPRQIPDIECEIKFMQPPVVEVEQTGEVHEKDEAEVWYQRGKEQYDRGNFTEALASYNEAIRLKPDYPDAYNGTGAAEYNLGQYKDAIASFNEAIRLKPDFSDAYSNRGIAQANLRQYEDAIASFNEAIRVQLDNPYAYNGRGLEQYNLGQYKDAIASFNEAIRFKPDFSPAYCNRGAAQHQLGQNEDAIASFNEAIYLQPNYAHAYCNRGLAQHQLGQHEDAIASFNEVICLQPNYADAYCNRGLAQVNLGQYEDAIASFNESIRLQPNYADAYCNRGLAQVNLGQYEDAIASFDFALTLKREHWQTWVNRGTAAGIVQTSNSPSNSPYMSSALAILNPDLNLRGFEGKLASYQEGLKYCPKDTHPEGWGMLHFQIGDTYYFRSRKNPTTRHPDLQTARTYYDFALETLTETTYPENHLKVLRRLIRVLLGLEETEQAQELKRRGTDVLRRLVEECRSPGKQRQLALEFADFYQLTVDLWVQQGDVVQALEVAEAGKNACLSWLLDGRGDAVAEPNWQQIRQLLQGQTAVVYWHLSPYALTTFILKPDDDEPRVLRQSQFQDQSGYQGNLLKLETWIKEWNQAYSRDKGSKTSAQSTSWRQSLPKQLDCLAKILQISAILEELEGCQGYHRLILIPHKDLHRLPLHALFFNSDGFPQSCAITYLPSAAFGLSRLDANPSHFIGSIGEEESFQPDEEPPQPPLAKGGLFGSLLSIENPKSLIKDRDGSSKSLAALPAADAESEMISRLFPASTRLGESDATKSAVIAALQQSHTVIHFTGHGEYESAEPLASKLFLSGEDRLQVKDIIKLNLHSYQLISLSACETAVTGNPTITSEYVGLTSAFLRSGVGSVLSTLWQVQSDASTLFALYFYQQLQQGHPYPVAFTATQKWLKSVTKEDLSLWCQQQIEELDKHPPVPRGIRRCFTSWQKDLDTMEKNPPFADPYDWASFTLYGL</sequence>
<dbReference type="PROSITE" id="PS50005">
    <property type="entry name" value="TPR"/>
    <property type="match status" value="8"/>
</dbReference>
<protein>
    <submittedName>
        <fullName evidence="5">CHAT domain-containing tetratricopeptide repeat protein</fullName>
    </submittedName>
</protein>
<evidence type="ECO:0000259" key="4">
    <source>
        <dbReference type="Pfam" id="PF12770"/>
    </source>
</evidence>
<gene>
    <name evidence="5" type="ORF">NG799_07255</name>
</gene>
<feature type="repeat" description="TPR" evidence="3">
    <location>
        <begin position="231"/>
        <end position="264"/>
    </location>
</feature>
<dbReference type="Pfam" id="PF13432">
    <property type="entry name" value="TPR_16"/>
    <property type="match status" value="2"/>
</dbReference>
<dbReference type="InterPro" id="IPR011990">
    <property type="entry name" value="TPR-like_helical_dom_sf"/>
</dbReference>
<dbReference type="EMBL" id="JAMXFF010000008">
    <property type="protein sequence ID" value="MCT7966127.1"/>
    <property type="molecule type" value="Genomic_DNA"/>
</dbReference>
<dbReference type="InterPro" id="IPR024983">
    <property type="entry name" value="CHAT_dom"/>
</dbReference>
<dbReference type="Pfam" id="PF13414">
    <property type="entry name" value="TPR_11"/>
    <property type="match status" value="2"/>
</dbReference>
<dbReference type="InterPro" id="IPR050498">
    <property type="entry name" value="Ycf3"/>
</dbReference>
<dbReference type="SMART" id="SM00028">
    <property type="entry name" value="TPR"/>
    <property type="match status" value="8"/>
</dbReference>
<feature type="repeat" description="TPR" evidence="3">
    <location>
        <begin position="129"/>
        <end position="162"/>
    </location>
</feature>
<feature type="repeat" description="TPR" evidence="3">
    <location>
        <begin position="299"/>
        <end position="332"/>
    </location>
</feature>
<dbReference type="Pfam" id="PF12770">
    <property type="entry name" value="CHAT"/>
    <property type="match status" value="1"/>
</dbReference>
<dbReference type="InterPro" id="IPR019734">
    <property type="entry name" value="TPR_rpt"/>
</dbReference>
<evidence type="ECO:0000256" key="1">
    <source>
        <dbReference type="ARBA" id="ARBA00022737"/>
    </source>
</evidence>
<dbReference type="RefSeq" id="WP_368005777.1">
    <property type="nucleotide sequence ID" value="NZ_JAMXFF010000008.1"/>
</dbReference>
<feature type="repeat" description="TPR" evidence="3">
    <location>
        <begin position="197"/>
        <end position="230"/>
    </location>
</feature>
<feature type="repeat" description="TPR" evidence="3">
    <location>
        <begin position="265"/>
        <end position="298"/>
    </location>
</feature>
<dbReference type="PANTHER" id="PTHR44858">
    <property type="entry name" value="TETRATRICOPEPTIDE REPEAT PROTEIN 6"/>
    <property type="match status" value="1"/>
</dbReference>
<keyword evidence="6" id="KW-1185">Reference proteome</keyword>